<dbReference type="PANTHER" id="PTHR35007:SF2">
    <property type="entry name" value="PILUS ASSEMBLE PROTEIN"/>
    <property type="match status" value="1"/>
</dbReference>
<evidence type="ECO:0000256" key="1">
    <source>
        <dbReference type="ARBA" id="ARBA00004651"/>
    </source>
</evidence>
<dbReference type="PANTHER" id="PTHR35007">
    <property type="entry name" value="INTEGRAL MEMBRANE PROTEIN-RELATED"/>
    <property type="match status" value="1"/>
</dbReference>
<accession>A0A1U7DHA7</accession>
<evidence type="ECO:0000256" key="5">
    <source>
        <dbReference type="ARBA" id="ARBA00023136"/>
    </source>
</evidence>
<keyword evidence="2" id="KW-1003">Cell membrane</keyword>
<dbReference type="AlphaFoldDB" id="A0A1U7DHA7"/>
<dbReference type="OrthoDB" id="9810662at2"/>
<dbReference type="GO" id="GO:0005886">
    <property type="term" value="C:plasma membrane"/>
    <property type="evidence" value="ECO:0007669"/>
    <property type="project" value="UniProtKB-SubCell"/>
</dbReference>
<gene>
    <name evidence="6" type="ORF">BV394_06320</name>
</gene>
<sequence>MEFLNNINLLLVDRFGELGPLIAVGGLGAALVALSIPFFLKKTDDPLSRLGDLNKAQNGTRAPRAKTDVTDRKGLRNREGAAAEKLDRFAHFLEPQNEEEYSAMRLKLLQAGYSSKSAVQTFHFMQFALGMTFLVLGVLYAITSGEMSTNKLILSVLVPGGVGYMAPKYWVTRRQQERQEEITAGFPDSLDLMLVCVEAGQSMDQAIIRVSKEIRAGFPALAEEFEIVSYEIKAGKDKVQVLKDMGERAGVADVSSFVTVLIQSAAFGTSIAEALRVYAGEMRDKRVMRAEEKANVLPTKLTLGTMMFTVPPLMIILIGPSVYGIAQTLAGGM</sequence>
<dbReference type="InterPro" id="IPR018076">
    <property type="entry name" value="T2SS_GspF_dom"/>
</dbReference>
<evidence type="ECO:0000256" key="4">
    <source>
        <dbReference type="ARBA" id="ARBA00022989"/>
    </source>
</evidence>
<dbReference type="STRING" id="1267768.BV394_06320"/>
<dbReference type="Proteomes" id="UP000187266">
    <property type="component" value="Chromosome"/>
</dbReference>
<comment type="subcellular location">
    <subcellularLocation>
        <location evidence="1">Cell membrane</location>
        <topology evidence="1">Multi-pass membrane protein</topology>
    </subcellularLocation>
</comment>
<organism evidence="6 7">
    <name type="scientific">Brevirhabdus pacifica</name>
    <dbReference type="NCBI Taxonomy" id="1267768"/>
    <lineage>
        <taxon>Bacteria</taxon>
        <taxon>Pseudomonadati</taxon>
        <taxon>Pseudomonadota</taxon>
        <taxon>Alphaproteobacteria</taxon>
        <taxon>Rhodobacterales</taxon>
        <taxon>Paracoccaceae</taxon>
        <taxon>Brevirhabdus</taxon>
    </lineage>
</organism>
<evidence type="ECO:0000313" key="6">
    <source>
        <dbReference type="EMBL" id="APX89377.1"/>
    </source>
</evidence>
<dbReference type="RefSeq" id="WP_076979400.1">
    <property type="nucleotide sequence ID" value="NZ_CP019124.1"/>
</dbReference>
<evidence type="ECO:0000256" key="2">
    <source>
        <dbReference type="ARBA" id="ARBA00022475"/>
    </source>
</evidence>
<dbReference type="EMBL" id="CP019124">
    <property type="protein sequence ID" value="APX89377.1"/>
    <property type="molecule type" value="Genomic_DNA"/>
</dbReference>
<keyword evidence="7" id="KW-1185">Reference proteome</keyword>
<evidence type="ECO:0000313" key="7">
    <source>
        <dbReference type="Proteomes" id="UP000187266"/>
    </source>
</evidence>
<dbReference type="Pfam" id="PF00482">
    <property type="entry name" value="T2SSF"/>
    <property type="match status" value="1"/>
</dbReference>
<keyword evidence="3" id="KW-0812">Transmembrane</keyword>
<keyword evidence="5" id="KW-0472">Membrane</keyword>
<reference evidence="6 7" key="1">
    <citation type="submission" date="2017-01" db="EMBL/GenBank/DDBJ databases">
        <title>Genomic analysis of Xuhuaishuia manganoxidans DY6-4.</title>
        <authorList>
            <person name="Wang X."/>
        </authorList>
    </citation>
    <scope>NUCLEOTIDE SEQUENCE [LARGE SCALE GENOMIC DNA]</scope>
    <source>
        <strain evidence="6 7">DY6-4</strain>
    </source>
</reference>
<accession>A0A2M9DE75</accession>
<protein>
    <submittedName>
        <fullName evidence="6">Pilus assembly protein TadC</fullName>
    </submittedName>
</protein>
<keyword evidence="4" id="KW-1133">Transmembrane helix</keyword>
<name>A0A1U7DHA7_9RHOB</name>
<evidence type="ECO:0000256" key="3">
    <source>
        <dbReference type="ARBA" id="ARBA00022692"/>
    </source>
</evidence>
<proteinExistence type="predicted"/>